<evidence type="ECO:0000313" key="2">
    <source>
        <dbReference type="EMBL" id="CAF1127405.1"/>
    </source>
</evidence>
<evidence type="ECO:0000256" key="1">
    <source>
        <dbReference type="SAM" id="Coils"/>
    </source>
</evidence>
<feature type="coiled-coil region" evidence="1">
    <location>
        <begin position="1"/>
        <end position="50"/>
    </location>
</feature>
<keyword evidence="1" id="KW-0175">Coiled coil</keyword>
<keyword evidence="3" id="KW-1185">Reference proteome</keyword>
<evidence type="ECO:0000313" key="3">
    <source>
        <dbReference type="Proteomes" id="UP000663879"/>
    </source>
</evidence>
<dbReference type="Proteomes" id="UP000663879">
    <property type="component" value="Unassembled WGS sequence"/>
</dbReference>
<proteinExistence type="predicted"/>
<name>A0A814R5K3_9BILA</name>
<organism evidence="2 3">
    <name type="scientific">Brachionus calyciflorus</name>
    <dbReference type="NCBI Taxonomy" id="104777"/>
    <lineage>
        <taxon>Eukaryota</taxon>
        <taxon>Metazoa</taxon>
        <taxon>Spiralia</taxon>
        <taxon>Gnathifera</taxon>
        <taxon>Rotifera</taxon>
        <taxon>Eurotatoria</taxon>
        <taxon>Monogononta</taxon>
        <taxon>Pseudotrocha</taxon>
        <taxon>Ploima</taxon>
        <taxon>Brachionidae</taxon>
        <taxon>Brachionus</taxon>
    </lineage>
</organism>
<dbReference type="AlphaFoldDB" id="A0A814R5K3"/>
<sequence length="201" mass="24408">MEKYRNFQNKLRNEREELEKLMDREKRELNKKQKCERDELKLRHETLKAELAQKHFEDKENRVVCKSKDEKPINQKRKSEGRVDGRKKFKINDLNLEQHSYDESEIDEHERIPEIRIIYTIDKDERSKLDKRKVSSKNNEKIKNDNVPYNRIGNLCEEKDSINYELTENDYDLLMNPFSEYNDYDVLMSPLTDELYELISS</sequence>
<gene>
    <name evidence="2" type="ORF">OXX778_LOCUS22318</name>
</gene>
<comment type="caution">
    <text evidence="2">The sequence shown here is derived from an EMBL/GenBank/DDBJ whole genome shotgun (WGS) entry which is preliminary data.</text>
</comment>
<protein>
    <submittedName>
        <fullName evidence="2">Uncharacterized protein</fullName>
    </submittedName>
</protein>
<reference evidence="2" key="1">
    <citation type="submission" date="2021-02" db="EMBL/GenBank/DDBJ databases">
        <authorList>
            <person name="Nowell W R."/>
        </authorList>
    </citation>
    <scope>NUCLEOTIDE SEQUENCE</scope>
    <source>
        <strain evidence="2">Ploen Becks lab</strain>
    </source>
</reference>
<accession>A0A814R5K3</accession>
<dbReference type="EMBL" id="CAJNOC010009317">
    <property type="protein sequence ID" value="CAF1127405.1"/>
    <property type="molecule type" value="Genomic_DNA"/>
</dbReference>